<evidence type="ECO:0000313" key="3">
    <source>
        <dbReference type="Proteomes" id="UP001596414"/>
    </source>
</evidence>
<gene>
    <name evidence="2" type="ORF">ACFQJ7_17000</name>
</gene>
<dbReference type="RefSeq" id="WP_267635760.1">
    <property type="nucleotide sequence ID" value="NZ_JAODIY010000001.1"/>
</dbReference>
<dbReference type="Proteomes" id="UP001596414">
    <property type="component" value="Unassembled WGS sequence"/>
</dbReference>
<dbReference type="AlphaFoldDB" id="A0ABD5X936"/>
<comment type="caution">
    <text evidence="2">The sequence shown here is derived from an EMBL/GenBank/DDBJ whole genome shotgun (WGS) entry which is preliminary data.</text>
</comment>
<reference evidence="2 3" key="1">
    <citation type="journal article" date="2014" name="Int. J. Syst. Evol. Microbiol.">
        <title>Complete genome sequence of Corynebacterium casei LMG S-19264T (=DSM 44701T), isolated from a smear-ripened cheese.</title>
        <authorList>
            <consortium name="US DOE Joint Genome Institute (JGI-PGF)"/>
            <person name="Walter F."/>
            <person name="Albersmeier A."/>
            <person name="Kalinowski J."/>
            <person name="Ruckert C."/>
        </authorList>
    </citation>
    <scope>NUCLEOTIDE SEQUENCE [LARGE SCALE GENOMIC DNA]</scope>
    <source>
        <strain evidence="2 3">CGMCC 4.7215</strain>
    </source>
</reference>
<organism evidence="2 3">
    <name type="scientific">Halovenus rubra</name>
    <dbReference type="NCBI Taxonomy" id="869890"/>
    <lineage>
        <taxon>Archaea</taxon>
        <taxon>Methanobacteriati</taxon>
        <taxon>Methanobacteriota</taxon>
        <taxon>Stenosarchaea group</taxon>
        <taxon>Halobacteria</taxon>
        <taxon>Halobacteriales</taxon>
        <taxon>Haloarculaceae</taxon>
        <taxon>Halovenus</taxon>
    </lineage>
</organism>
<accession>A0ABD5X936</accession>
<dbReference type="InterPro" id="IPR058414">
    <property type="entry name" value="DUF8101"/>
</dbReference>
<evidence type="ECO:0000259" key="1">
    <source>
        <dbReference type="Pfam" id="PF26403"/>
    </source>
</evidence>
<feature type="domain" description="DUF8101" evidence="1">
    <location>
        <begin position="2"/>
        <end position="88"/>
    </location>
</feature>
<protein>
    <recommendedName>
        <fullName evidence="1">DUF8101 domain-containing protein</fullName>
    </recommendedName>
</protein>
<sequence>MNVPEDIASVLSQLCRESSAAFKRGDRETGVAAITSAATVADNKLPESDLRQQVLHGCERAETVATADESELGVAAEYAASIERHLDETHTE</sequence>
<name>A0ABD5X936_9EURY</name>
<proteinExistence type="predicted"/>
<dbReference type="Pfam" id="PF26403">
    <property type="entry name" value="DUF8101"/>
    <property type="match status" value="1"/>
</dbReference>
<evidence type="ECO:0000313" key="2">
    <source>
        <dbReference type="EMBL" id="MFC7127695.1"/>
    </source>
</evidence>
<dbReference type="EMBL" id="JBHSZQ010000051">
    <property type="protein sequence ID" value="MFC7127695.1"/>
    <property type="molecule type" value="Genomic_DNA"/>
</dbReference>